<evidence type="ECO:0000313" key="2">
    <source>
        <dbReference type="Proteomes" id="UP000322981"/>
    </source>
</evidence>
<gene>
    <name evidence="1" type="ORF">F2Q65_17350</name>
</gene>
<proteinExistence type="predicted"/>
<evidence type="ECO:0000313" key="1">
    <source>
        <dbReference type="EMBL" id="KAA6182738.1"/>
    </source>
</evidence>
<name>A0A5M8FCY4_9GAMM</name>
<dbReference type="RefSeq" id="WP_150094666.1">
    <property type="nucleotide sequence ID" value="NZ_VWXX01000041.1"/>
</dbReference>
<dbReference type="Proteomes" id="UP000322981">
    <property type="component" value="Unassembled WGS sequence"/>
</dbReference>
<dbReference type="EMBL" id="VWXX01000041">
    <property type="protein sequence ID" value="KAA6182738.1"/>
    <property type="molecule type" value="Genomic_DNA"/>
</dbReference>
<comment type="caution">
    <text evidence="1">The sequence shown here is derived from an EMBL/GenBank/DDBJ whole genome shotgun (WGS) entry which is preliminary data.</text>
</comment>
<sequence>MTDRRMAQAARLPRRVQRRATPHPELSFLCCRFEALLAEARVALDISPALRIHFTIVPGDSLACITLDKLAEGECTVLLHAILNRPDTPRPVLEHIAMHELLHLKIPSREVDGKRRSHPPEFGVAERDAVPWCGLSFAWIYLACGHHIEICREEEGIRVKRGWKRRYEQPFPEWDHVCRLGERPGVDAATVASGL</sequence>
<protein>
    <recommendedName>
        <fullName evidence="3">SprT family zinc-dependent metalloprotease</fullName>
    </recommendedName>
</protein>
<evidence type="ECO:0008006" key="3">
    <source>
        <dbReference type="Google" id="ProtNLM"/>
    </source>
</evidence>
<dbReference type="AlphaFoldDB" id="A0A5M8FCY4"/>
<dbReference type="OrthoDB" id="9796628at2"/>
<reference evidence="1 2" key="1">
    <citation type="submission" date="2019-09" db="EMBL/GenBank/DDBJ databases">
        <title>Whole-genome sequence of the purple sulfur bacterium Thiohalocapsa marina DSM 19078.</title>
        <authorList>
            <person name="Kyndt J.A."/>
            <person name="Meyer T.E."/>
        </authorList>
    </citation>
    <scope>NUCLEOTIDE SEQUENCE [LARGE SCALE GENOMIC DNA]</scope>
    <source>
        <strain evidence="1 2">DSM 19078</strain>
    </source>
</reference>
<organism evidence="1 2">
    <name type="scientific">Thiohalocapsa marina</name>
    <dbReference type="NCBI Taxonomy" id="424902"/>
    <lineage>
        <taxon>Bacteria</taxon>
        <taxon>Pseudomonadati</taxon>
        <taxon>Pseudomonadota</taxon>
        <taxon>Gammaproteobacteria</taxon>
        <taxon>Chromatiales</taxon>
        <taxon>Chromatiaceae</taxon>
        <taxon>Thiohalocapsa</taxon>
    </lineage>
</organism>
<accession>A0A5M8FCY4</accession>
<keyword evidence="2" id="KW-1185">Reference proteome</keyword>